<evidence type="ECO:0000259" key="8">
    <source>
        <dbReference type="PROSITE" id="PS51867"/>
    </source>
</evidence>
<comment type="subcellular location">
    <subcellularLocation>
        <location evidence="1">Cytoplasm</location>
    </subcellularLocation>
</comment>
<feature type="zinc finger region" description="RING-Gid-type" evidence="6">
    <location>
        <begin position="316"/>
        <end position="375"/>
    </location>
</feature>
<dbReference type="InterPro" id="IPR044063">
    <property type="entry name" value="ZF_RING_GID"/>
</dbReference>
<dbReference type="PROSITE" id="PS50896">
    <property type="entry name" value="LISH"/>
    <property type="match status" value="1"/>
</dbReference>
<evidence type="ECO:0000256" key="5">
    <source>
        <dbReference type="ARBA" id="ARBA00022833"/>
    </source>
</evidence>
<evidence type="ECO:0000259" key="7">
    <source>
        <dbReference type="PROSITE" id="PS50897"/>
    </source>
</evidence>
<gene>
    <name evidence="9" type="ORF">GPUH_LOCUS15885</name>
</gene>
<evidence type="ECO:0000256" key="1">
    <source>
        <dbReference type="ARBA" id="ARBA00004496"/>
    </source>
</evidence>
<keyword evidence="10" id="KW-1185">Reference proteome</keyword>
<dbReference type="AlphaFoldDB" id="A0A183E4J4"/>
<keyword evidence="2" id="KW-0963">Cytoplasm</keyword>
<feature type="domain" description="RING-Gid-type" evidence="8">
    <location>
        <begin position="316"/>
        <end position="375"/>
    </location>
</feature>
<dbReference type="InterPro" id="IPR045098">
    <property type="entry name" value="Fyv10_fam"/>
</dbReference>
<organism evidence="11">
    <name type="scientific">Gongylonema pulchrum</name>
    <dbReference type="NCBI Taxonomy" id="637853"/>
    <lineage>
        <taxon>Eukaryota</taxon>
        <taxon>Metazoa</taxon>
        <taxon>Ecdysozoa</taxon>
        <taxon>Nematoda</taxon>
        <taxon>Chromadorea</taxon>
        <taxon>Rhabditida</taxon>
        <taxon>Spirurina</taxon>
        <taxon>Spiruromorpha</taxon>
        <taxon>Spiruroidea</taxon>
        <taxon>Gongylonematidae</taxon>
        <taxon>Gongylonema</taxon>
    </lineage>
</organism>
<dbReference type="GO" id="GO:0008270">
    <property type="term" value="F:zinc ion binding"/>
    <property type="evidence" value="ECO:0007669"/>
    <property type="project" value="UniProtKB-KW"/>
</dbReference>
<dbReference type="Pfam" id="PF10607">
    <property type="entry name" value="CTLH"/>
    <property type="match status" value="1"/>
</dbReference>
<keyword evidence="4 6" id="KW-0863">Zinc-finger</keyword>
<dbReference type="GO" id="GO:0005737">
    <property type="term" value="C:cytoplasm"/>
    <property type="evidence" value="ECO:0007669"/>
    <property type="project" value="UniProtKB-SubCell"/>
</dbReference>
<evidence type="ECO:0000313" key="9">
    <source>
        <dbReference type="EMBL" id="VDN26869.1"/>
    </source>
</evidence>
<keyword evidence="5" id="KW-0862">Zinc</keyword>
<dbReference type="GO" id="GO:0043161">
    <property type="term" value="P:proteasome-mediated ubiquitin-dependent protein catabolic process"/>
    <property type="evidence" value="ECO:0007669"/>
    <property type="project" value="InterPro"/>
</dbReference>
<reference evidence="11" key="1">
    <citation type="submission" date="2016-06" db="UniProtKB">
        <authorList>
            <consortium name="WormBaseParasite"/>
        </authorList>
    </citation>
    <scope>IDENTIFICATION</scope>
</reference>
<evidence type="ECO:0000313" key="10">
    <source>
        <dbReference type="Proteomes" id="UP000271098"/>
    </source>
</evidence>
<dbReference type="PANTHER" id="PTHR12170">
    <property type="entry name" value="MACROPHAGE ERYTHROBLAST ATTACHER-RELATED"/>
    <property type="match status" value="1"/>
</dbReference>
<accession>A0A183E4J4</accession>
<dbReference type="Proteomes" id="UP000271098">
    <property type="component" value="Unassembled WGS sequence"/>
</dbReference>
<name>A0A183E4J4_9BILA</name>
<reference evidence="9 10" key="2">
    <citation type="submission" date="2018-11" db="EMBL/GenBank/DDBJ databases">
        <authorList>
            <consortium name="Pathogen Informatics"/>
        </authorList>
    </citation>
    <scope>NUCLEOTIDE SEQUENCE [LARGE SCALE GENOMIC DNA]</scope>
</reference>
<dbReference type="PROSITE" id="PS50897">
    <property type="entry name" value="CTLH"/>
    <property type="match status" value="1"/>
</dbReference>
<dbReference type="PANTHER" id="PTHR12170:SF3">
    <property type="entry name" value="GH10162P"/>
    <property type="match status" value="1"/>
</dbReference>
<evidence type="ECO:0000313" key="11">
    <source>
        <dbReference type="WBParaSite" id="GPUH_0001590701-mRNA-1"/>
    </source>
</evidence>
<protein>
    <submittedName>
        <fullName evidence="11">RING-Gid-type domain-containing protein</fullName>
    </submittedName>
</protein>
<dbReference type="WBParaSite" id="GPUH_0001590701-mRNA-1">
    <property type="protein sequence ID" value="GPUH_0001590701-mRNA-1"/>
    <property type="gene ID" value="GPUH_0001590701"/>
</dbReference>
<sequence>MAKVVAAQVNRVVDSLESFNAQWEPALARSIQQVEHVCQELLDDDDPEAELSITGQVVLEQCMDKLNATLEEMAYQHRSTHQMLSKIGKDIDQTFIPDLACFMKIEKNFDGNAELQSRVNALIINHLTSTGKFDVADIFRQEAGLGDSNTPGFNVDQIRHIMGAFQQKNIAPALEWLLEYAPCEEEMIYDLHKQHFIELLESGRNMEALQYSRNLTKCPDELMELMWALVRKDRKQRYPKLFNATTWQQLELRLAQILSRSETHLSEIIALGAKIISSLIHLRRLMTKRAPESIFQGDELPVEVDISNSVHSIFACPILKAQCTRQNPPMRLSCGHVISREALHKLSQSGRFIPTAHVAQGAGNAGHHRLKCPYCPLESTVADAKRVYF</sequence>
<dbReference type="InterPro" id="IPR024964">
    <property type="entry name" value="CTLH/CRA"/>
</dbReference>
<evidence type="ECO:0000256" key="2">
    <source>
        <dbReference type="ARBA" id="ARBA00022490"/>
    </source>
</evidence>
<feature type="domain" description="CTLH" evidence="7">
    <location>
        <begin position="169"/>
        <end position="207"/>
    </location>
</feature>
<dbReference type="GO" id="GO:0061630">
    <property type="term" value="F:ubiquitin protein ligase activity"/>
    <property type="evidence" value="ECO:0007669"/>
    <property type="project" value="InterPro"/>
</dbReference>
<dbReference type="InterPro" id="IPR006594">
    <property type="entry name" value="LisH"/>
</dbReference>
<evidence type="ECO:0000256" key="3">
    <source>
        <dbReference type="ARBA" id="ARBA00022723"/>
    </source>
</evidence>
<evidence type="ECO:0000256" key="6">
    <source>
        <dbReference type="PROSITE-ProRule" id="PRU01215"/>
    </source>
</evidence>
<evidence type="ECO:0000256" key="4">
    <source>
        <dbReference type="ARBA" id="ARBA00022771"/>
    </source>
</evidence>
<keyword evidence="3" id="KW-0479">Metal-binding</keyword>
<dbReference type="PROSITE" id="PS51867">
    <property type="entry name" value="ZF_RING_GID"/>
    <property type="match status" value="1"/>
</dbReference>
<dbReference type="EMBL" id="UYRT01083038">
    <property type="protein sequence ID" value="VDN26869.1"/>
    <property type="molecule type" value="Genomic_DNA"/>
</dbReference>
<dbReference type="GO" id="GO:0034657">
    <property type="term" value="C:GID complex"/>
    <property type="evidence" value="ECO:0007669"/>
    <property type="project" value="TreeGrafter"/>
</dbReference>
<proteinExistence type="predicted"/>
<dbReference type="GO" id="GO:0005634">
    <property type="term" value="C:nucleus"/>
    <property type="evidence" value="ECO:0007669"/>
    <property type="project" value="TreeGrafter"/>
</dbReference>
<dbReference type="OrthoDB" id="1933281at2759"/>
<dbReference type="InterPro" id="IPR006595">
    <property type="entry name" value="CTLH_C"/>
</dbReference>
<dbReference type="SUPFAM" id="SSF57850">
    <property type="entry name" value="RING/U-box"/>
    <property type="match status" value="1"/>
</dbReference>